<feature type="region of interest" description="Disordered" evidence="1">
    <location>
        <begin position="28"/>
        <end position="64"/>
    </location>
</feature>
<accession>A0ABN8HN81</accession>
<name>A0ABN8HN81_9NEOP</name>
<dbReference type="EMBL" id="OW152813">
    <property type="protein sequence ID" value="CAH2034277.1"/>
    <property type="molecule type" value="Genomic_DNA"/>
</dbReference>
<dbReference type="Proteomes" id="UP000837857">
    <property type="component" value="Chromosome 1"/>
</dbReference>
<feature type="compositionally biased region" description="Basic and acidic residues" evidence="1">
    <location>
        <begin position="55"/>
        <end position="64"/>
    </location>
</feature>
<evidence type="ECO:0000256" key="1">
    <source>
        <dbReference type="SAM" id="MobiDB-lite"/>
    </source>
</evidence>
<reference evidence="2" key="1">
    <citation type="submission" date="2022-03" db="EMBL/GenBank/DDBJ databases">
        <authorList>
            <person name="Martin H S."/>
        </authorList>
    </citation>
    <scope>NUCLEOTIDE SEQUENCE</scope>
</reference>
<gene>
    <name evidence="2" type="ORF">IPOD504_LOCUS58</name>
</gene>
<feature type="non-terminal residue" evidence="2">
    <location>
        <position position="1"/>
    </location>
</feature>
<organism evidence="2 3">
    <name type="scientific">Iphiclides podalirius</name>
    <name type="common">scarce swallowtail</name>
    <dbReference type="NCBI Taxonomy" id="110791"/>
    <lineage>
        <taxon>Eukaryota</taxon>
        <taxon>Metazoa</taxon>
        <taxon>Ecdysozoa</taxon>
        <taxon>Arthropoda</taxon>
        <taxon>Hexapoda</taxon>
        <taxon>Insecta</taxon>
        <taxon>Pterygota</taxon>
        <taxon>Neoptera</taxon>
        <taxon>Endopterygota</taxon>
        <taxon>Lepidoptera</taxon>
        <taxon>Glossata</taxon>
        <taxon>Ditrysia</taxon>
        <taxon>Papilionoidea</taxon>
        <taxon>Papilionidae</taxon>
        <taxon>Papilioninae</taxon>
        <taxon>Iphiclides</taxon>
    </lineage>
</organism>
<protein>
    <submittedName>
        <fullName evidence="2">Uncharacterized protein</fullName>
    </submittedName>
</protein>
<keyword evidence="3" id="KW-1185">Reference proteome</keyword>
<proteinExistence type="predicted"/>
<evidence type="ECO:0000313" key="3">
    <source>
        <dbReference type="Proteomes" id="UP000837857"/>
    </source>
</evidence>
<evidence type="ECO:0000313" key="2">
    <source>
        <dbReference type="EMBL" id="CAH2034277.1"/>
    </source>
</evidence>
<sequence length="105" mass="11318">MKNSKISACIHQDFICRGAVSPEVLSTGARGSPLGVSGRRAGEEVRGAGGRGGRPRREAHERSARHPPYAYCMEIYNWPSYSSFDELRDRSIMSGAAGAAALGRH</sequence>